<accession>A0A397V868</accession>
<organism evidence="2 3">
    <name type="scientific">Gigaspora rosea</name>
    <dbReference type="NCBI Taxonomy" id="44941"/>
    <lineage>
        <taxon>Eukaryota</taxon>
        <taxon>Fungi</taxon>
        <taxon>Fungi incertae sedis</taxon>
        <taxon>Mucoromycota</taxon>
        <taxon>Glomeromycotina</taxon>
        <taxon>Glomeromycetes</taxon>
        <taxon>Diversisporales</taxon>
        <taxon>Gigasporaceae</taxon>
        <taxon>Gigaspora</taxon>
    </lineage>
</organism>
<evidence type="ECO:0000256" key="1">
    <source>
        <dbReference type="SAM" id="MobiDB-lite"/>
    </source>
</evidence>
<gene>
    <name evidence="2" type="ORF">C2G38_1338215</name>
</gene>
<proteinExistence type="predicted"/>
<evidence type="ECO:0000313" key="3">
    <source>
        <dbReference type="Proteomes" id="UP000266673"/>
    </source>
</evidence>
<feature type="compositionally biased region" description="Basic residues" evidence="1">
    <location>
        <begin position="54"/>
        <end position="72"/>
    </location>
</feature>
<name>A0A397V868_9GLOM</name>
<dbReference type="AlphaFoldDB" id="A0A397V868"/>
<protein>
    <submittedName>
        <fullName evidence="2">Uncharacterized protein</fullName>
    </submittedName>
</protein>
<dbReference type="OrthoDB" id="2284331at2759"/>
<comment type="caution">
    <text evidence="2">The sequence shown here is derived from an EMBL/GenBank/DDBJ whole genome shotgun (WGS) entry which is preliminary data.</text>
</comment>
<dbReference type="EMBL" id="QKWP01000531">
    <property type="protein sequence ID" value="RIB18590.1"/>
    <property type="molecule type" value="Genomic_DNA"/>
</dbReference>
<reference evidence="2 3" key="1">
    <citation type="submission" date="2018-06" db="EMBL/GenBank/DDBJ databases">
        <title>Comparative genomics reveals the genomic features of Rhizophagus irregularis, R. cerebriforme, R. diaphanum and Gigaspora rosea, and their symbiotic lifestyle signature.</title>
        <authorList>
            <person name="Morin E."/>
            <person name="San Clemente H."/>
            <person name="Chen E.C.H."/>
            <person name="De La Providencia I."/>
            <person name="Hainaut M."/>
            <person name="Kuo A."/>
            <person name="Kohler A."/>
            <person name="Murat C."/>
            <person name="Tang N."/>
            <person name="Roy S."/>
            <person name="Loubradou J."/>
            <person name="Henrissat B."/>
            <person name="Grigoriev I.V."/>
            <person name="Corradi N."/>
            <person name="Roux C."/>
            <person name="Martin F.M."/>
        </authorList>
    </citation>
    <scope>NUCLEOTIDE SEQUENCE [LARGE SCALE GENOMIC DNA]</scope>
    <source>
        <strain evidence="2 3">DAOM 194757</strain>
    </source>
</reference>
<dbReference type="STRING" id="44941.A0A397V868"/>
<evidence type="ECO:0000313" key="2">
    <source>
        <dbReference type="EMBL" id="RIB18590.1"/>
    </source>
</evidence>
<dbReference type="Proteomes" id="UP000266673">
    <property type="component" value="Unassembled WGS sequence"/>
</dbReference>
<sequence>MAVDDPMEVFQVVQNMPKRLIDCHKLIDACFRRRDCISEISQKDIERRREIFRERRKKRDAKKPKPKPKHRSSFLLKISGFMFNHGGS</sequence>
<feature type="region of interest" description="Disordered" evidence="1">
    <location>
        <begin position="51"/>
        <end position="73"/>
    </location>
</feature>
<keyword evidence="3" id="KW-1185">Reference proteome</keyword>